<evidence type="ECO:0000256" key="5">
    <source>
        <dbReference type="ARBA" id="ARBA00022989"/>
    </source>
</evidence>
<dbReference type="Proteomes" id="UP000245469">
    <property type="component" value="Unassembled WGS sequence"/>
</dbReference>
<feature type="region of interest" description="Disordered" evidence="9">
    <location>
        <begin position="1"/>
        <end position="114"/>
    </location>
</feature>
<feature type="compositionally biased region" description="Low complexity" evidence="9">
    <location>
        <begin position="28"/>
        <end position="64"/>
    </location>
</feature>
<dbReference type="EMBL" id="QGDQ01000011">
    <property type="protein sequence ID" value="PWJ53674.1"/>
    <property type="molecule type" value="Genomic_DNA"/>
</dbReference>
<dbReference type="PROSITE" id="PS51779">
    <property type="entry name" value="POTRA"/>
    <property type="match status" value="1"/>
</dbReference>
<dbReference type="InterPro" id="IPR013685">
    <property type="entry name" value="POTRA_FtsQ_type"/>
</dbReference>
<dbReference type="InterPro" id="IPR034746">
    <property type="entry name" value="POTRA"/>
</dbReference>
<organism evidence="11 12">
    <name type="scientific">Quadrisphaera granulorum</name>
    <dbReference type="NCBI Taxonomy" id="317664"/>
    <lineage>
        <taxon>Bacteria</taxon>
        <taxon>Bacillati</taxon>
        <taxon>Actinomycetota</taxon>
        <taxon>Actinomycetes</taxon>
        <taxon>Kineosporiales</taxon>
        <taxon>Kineosporiaceae</taxon>
        <taxon>Quadrisphaera</taxon>
    </lineage>
</organism>
<sequence>MTPPGRRPPAPVRRPAAPRRPRPEQREQPQPVQLPETGPAAPQSAAHPASSSPAVSTSPVGSSTQPGVTRQSRSDTDEPGRPPQREGRAERPRAAGATEGEAARSGSSSDGAGAGSGRRLLWRVIAVAVVVVLLLGAAAWALLASSLTALRDVRVSGADRTGAAAVQSAAADQMGLPLLRVDTGAVSERLRKLPWVASVSVTRGFPHRLDVAVTEKVPVAAVPAADGAPGVMLLDGDGTSITTADAAPEGVPLVQVDPGAAGAGAVRAASAVALALPTALREQVSAITASGPEDVRLALRDGKQVVWGGAGEDDLKARVAQLLLPREGVRTVDVSAPRAPATAP</sequence>
<feature type="domain" description="POTRA" evidence="10">
    <location>
        <begin position="148"/>
        <end position="216"/>
    </location>
</feature>
<protein>
    <recommendedName>
        <fullName evidence="8">Cell division protein FtsQ</fullName>
    </recommendedName>
</protein>
<comment type="function">
    <text evidence="8">Essential cell division protein.</text>
</comment>
<keyword evidence="5 8" id="KW-1133">Transmembrane helix</keyword>
<accession>A0A316A9X8</accession>
<dbReference type="Pfam" id="PF03799">
    <property type="entry name" value="FtsQ_DivIB_C"/>
    <property type="match status" value="1"/>
</dbReference>
<evidence type="ECO:0000256" key="2">
    <source>
        <dbReference type="ARBA" id="ARBA00022475"/>
    </source>
</evidence>
<evidence type="ECO:0000313" key="11">
    <source>
        <dbReference type="EMBL" id="PWJ53674.1"/>
    </source>
</evidence>
<evidence type="ECO:0000256" key="3">
    <source>
        <dbReference type="ARBA" id="ARBA00022618"/>
    </source>
</evidence>
<evidence type="ECO:0000256" key="9">
    <source>
        <dbReference type="SAM" id="MobiDB-lite"/>
    </source>
</evidence>
<evidence type="ECO:0000313" key="12">
    <source>
        <dbReference type="Proteomes" id="UP000245469"/>
    </source>
</evidence>
<dbReference type="PANTHER" id="PTHR37820:SF1">
    <property type="entry name" value="CELL DIVISION PROTEIN FTSQ"/>
    <property type="match status" value="1"/>
</dbReference>
<keyword evidence="6 8" id="KW-0472">Membrane</keyword>
<feature type="compositionally biased region" description="Basic and acidic residues" evidence="9">
    <location>
        <begin position="72"/>
        <end position="93"/>
    </location>
</feature>
<feature type="compositionally biased region" description="Low complexity" evidence="9">
    <location>
        <begin position="94"/>
        <end position="114"/>
    </location>
</feature>
<evidence type="ECO:0000259" key="10">
    <source>
        <dbReference type="PROSITE" id="PS51779"/>
    </source>
</evidence>
<dbReference type="InterPro" id="IPR026579">
    <property type="entry name" value="FtsQ"/>
</dbReference>
<keyword evidence="12" id="KW-1185">Reference proteome</keyword>
<proteinExistence type="inferred from homology"/>
<evidence type="ECO:0000256" key="7">
    <source>
        <dbReference type="ARBA" id="ARBA00023306"/>
    </source>
</evidence>
<keyword evidence="2 8" id="KW-1003">Cell membrane</keyword>
<dbReference type="Gene3D" id="3.10.20.310">
    <property type="entry name" value="membrane protein fhac"/>
    <property type="match status" value="1"/>
</dbReference>
<dbReference type="GO" id="GO:0005886">
    <property type="term" value="C:plasma membrane"/>
    <property type="evidence" value="ECO:0007669"/>
    <property type="project" value="UniProtKB-SubCell"/>
</dbReference>
<keyword evidence="4 8" id="KW-0812">Transmembrane</keyword>
<dbReference type="GO" id="GO:0043093">
    <property type="term" value="P:FtsZ-dependent cytokinesis"/>
    <property type="evidence" value="ECO:0007669"/>
    <property type="project" value="UniProtKB-UniRule"/>
</dbReference>
<evidence type="ECO:0000256" key="4">
    <source>
        <dbReference type="ARBA" id="ARBA00022692"/>
    </source>
</evidence>
<gene>
    <name evidence="8" type="primary">ftsQ</name>
    <name evidence="11" type="ORF">BXY45_11177</name>
</gene>
<name>A0A316A9X8_9ACTN</name>
<reference evidence="11 12" key="1">
    <citation type="submission" date="2018-03" db="EMBL/GenBank/DDBJ databases">
        <title>Genomic Encyclopedia of Archaeal and Bacterial Type Strains, Phase II (KMG-II): from individual species to whole genera.</title>
        <authorList>
            <person name="Goeker M."/>
        </authorList>
    </citation>
    <scope>NUCLEOTIDE SEQUENCE [LARGE SCALE GENOMIC DNA]</scope>
    <source>
        <strain evidence="11 12">DSM 44889</strain>
    </source>
</reference>
<comment type="subcellular location">
    <subcellularLocation>
        <location evidence="8">Cell membrane</location>
        <topology evidence="8">Single-pass type II membrane protein</topology>
    </subcellularLocation>
    <subcellularLocation>
        <location evidence="1">Membrane</location>
    </subcellularLocation>
    <text evidence="8">Localizes to the division septum.</text>
</comment>
<feature type="transmembrane region" description="Helical" evidence="8">
    <location>
        <begin position="120"/>
        <end position="143"/>
    </location>
</feature>
<dbReference type="Pfam" id="PF08478">
    <property type="entry name" value="POTRA_1"/>
    <property type="match status" value="1"/>
</dbReference>
<evidence type="ECO:0000256" key="1">
    <source>
        <dbReference type="ARBA" id="ARBA00004370"/>
    </source>
</evidence>
<keyword evidence="3 8" id="KW-0132">Cell division</keyword>
<comment type="similarity">
    <text evidence="8">Belongs to the FtsQ/DivIB family. FtsQ subfamily.</text>
</comment>
<dbReference type="OrthoDB" id="4793367at2"/>
<dbReference type="InterPro" id="IPR005548">
    <property type="entry name" value="Cell_div_FtsQ/DivIB_C"/>
</dbReference>
<feature type="compositionally biased region" description="Pro residues" evidence="9">
    <location>
        <begin position="1"/>
        <end position="12"/>
    </location>
</feature>
<keyword evidence="7 8" id="KW-0131">Cell cycle</keyword>
<dbReference type="PANTHER" id="PTHR37820">
    <property type="entry name" value="CELL DIVISION PROTEIN DIVIB"/>
    <property type="match status" value="1"/>
</dbReference>
<dbReference type="HAMAP" id="MF_00911">
    <property type="entry name" value="FtsQ_subfam"/>
    <property type="match status" value="1"/>
</dbReference>
<dbReference type="AlphaFoldDB" id="A0A316A9X8"/>
<dbReference type="GO" id="GO:0090529">
    <property type="term" value="P:cell septum assembly"/>
    <property type="evidence" value="ECO:0007669"/>
    <property type="project" value="InterPro"/>
</dbReference>
<evidence type="ECO:0000256" key="8">
    <source>
        <dbReference type="HAMAP-Rule" id="MF_00911"/>
    </source>
</evidence>
<evidence type="ECO:0000256" key="6">
    <source>
        <dbReference type="ARBA" id="ARBA00023136"/>
    </source>
</evidence>
<comment type="caution">
    <text evidence="11">The sequence shown here is derived from an EMBL/GenBank/DDBJ whole genome shotgun (WGS) entry which is preliminary data.</text>
</comment>
<dbReference type="InterPro" id="IPR050487">
    <property type="entry name" value="FtsQ_DivIB"/>
</dbReference>
<dbReference type="GO" id="GO:0032153">
    <property type="term" value="C:cell division site"/>
    <property type="evidence" value="ECO:0007669"/>
    <property type="project" value="UniProtKB-UniRule"/>
</dbReference>